<sequence>MELTILRSIAGGSLAFVVAIGAWTGSRLTRDTAMEVETLLATEVDAKTAQKQAMASKAQYKESPAYYKTRVDAAVEAFGIEPPNMDRLRAPNPFHHPINMSDPKRIEPGQARREGPLSIAVRAEQRTIERGGMRTKNMHTYARVLNTAKVPVAYRLLMRKAEAGECQLRNVNRYDAVVLDPGERIDISICSGKQAVEVLDLRMLEITGIGAIWVDKIPAQALALDPTSVKAHDPGEDVQPCTSLPAAELAKSIERGEFAWEDLVDYYSRHDCEEYRFWSGYRRLEAPAEGLPLLDPTGDPDAG</sequence>
<accession>A6G692</accession>
<gene>
    <name evidence="2" type="ORF">PPSIR1_29623</name>
</gene>
<keyword evidence="1" id="KW-0472">Membrane</keyword>
<evidence type="ECO:0000313" key="3">
    <source>
        <dbReference type="Proteomes" id="UP000005801"/>
    </source>
</evidence>
<dbReference type="AlphaFoldDB" id="A6G692"/>
<dbReference type="STRING" id="391625.PPSIR1_29623"/>
<proteinExistence type="predicted"/>
<evidence type="ECO:0000256" key="1">
    <source>
        <dbReference type="SAM" id="Phobius"/>
    </source>
</evidence>
<keyword evidence="1" id="KW-0812">Transmembrane</keyword>
<dbReference type="RefSeq" id="WP_006972241.1">
    <property type="nucleotide sequence ID" value="NZ_ABCS01000028.1"/>
</dbReference>
<feature type="transmembrane region" description="Helical" evidence="1">
    <location>
        <begin position="6"/>
        <end position="25"/>
    </location>
</feature>
<organism evidence="2 3">
    <name type="scientific">Plesiocystis pacifica SIR-1</name>
    <dbReference type="NCBI Taxonomy" id="391625"/>
    <lineage>
        <taxon>Bacteria</taxon>
        <taxon>Pseudomonadati</taxon>
        <taxon>Myxococcota</taxon>
        <taxon>Polyangia</taxon>
        <taxon>Nannocystales</taxon>
        <taxon>Nannocystaceae</taxon>
        <taxon>Plesiocystis</taxon>
    </lineage>
</organism>
<comment type="caution">
    <text evidence="2">The sequence shown here is derived from an EMBL/GenBank/DDBJ whole genome shotgun (WGS) entry which is preliminary data.</text>
</comment>
<keyword evidence="1" id="KW-1133">Transmembrane helix</keyword>
<protein>
    <submittedName>
        <fullName evidence="2">Uncharacterized protein</fullName>
    </submittedName>
</protein>
<dbReference type="OrthoDB" id="5509664at2"/>
<evidence type="ECO:0000313" key="2">
    <source>
        <dbReference type="EMBL" id="EDM78694.1"/>
    </source>
</evidence>
<dbReference type="EMBL" id="ABCS01000028">
    <property type="protein sequence ID" value="EDM78694.1"/>
    <property type="molecule type" value="Genomic_DNA"/>
</dbReference>
<dbReference type="Proteomes" id="UP000005801">
    <property type="component" value="Unassembled WGS sequence"/>
</dbReference>
<name>A6G692_9BACT</name>
<keyword evidence="3" id="KW-1185">Reference proteome</keyword>
<reference evidence="2 3" key="1">
    <citation type="submission" date="2007-06" db="EMBL/GenBank/DDBJ databases">
        <authorList>
            <person name="Shimkets L."/>
            <person name="Ferriera S."/>
            <person name="Johnson J."/>
            <person name="Kravitz S."/>
            <person name="Beeson K."/>
            <person name="Sutton G."/>
            <person name="Rogers Y.-H."/>
            <person name="Friedman R."/>
            <person name="Frazier M."/>
            <person name="Venter J.C."/>
        </authorList>
    </citation>
    <scope>NUCLEOTIDE SEQUENCE [LARGE SCALE GENOMIC DNA]</scope>
    <source>
        <strain evidence="2 3">SIR-1</strain>
    </source>
</reference>